<keyword evidence="3" id="KW-1185">Reference proteome</keyword>
<dbReference type="PANTHER" id="PTHR22916">
    <property type="entry name" value="GLYCOSYLTRANSFERASE"/>
    <property type="match status" value="1"/>
</dbReference>
<reference evidence="2 3" key="1">
    <citation type="journal article" date="2011" name="EMBO J.">
        <title>Structural diversity of bacterial flagellar motors.</title>
        <authorList>
            <person name="Chen S."/>
            <person name="Beeby M."/>
            <person name="Murphy G.E."/>
            <person name="Leadbetter J.R."/>
            <person name="Hendrixson D.R."/>
            <person name="Briegel A."/>
            <person name="Li Z."/>
            <person name="Shi J."/>
            <person name="Tocheva E.I."/>
            <person name="Muller A."/>
            <person name="Dobro M.J."/>
            <person name="Jensen G.J."/>
        </authorList>
    </citation>
    <scope>NUCLEOTIDE SEQUENCE [LARGE SCALE GENOMIC DNA]</scope>
    <source>
        <strain evidence="2 3">DSM 6540</strain>
    </source>
</reference>
<evidence type="ECO:0000313" key="3">
    <source>
        <dbReference type="Proteomes" id="UP000003240"/>
    </source>
</evidence>
<dbReference type="PANTHER" id="PTHR22916:SF3">
    <property type="entry name" value="UDP-GLCNAC:BETAGAL BETA-1,3-N-ACETYLGLUCOSAMINYLTRANSFERASE-LIKE PROTEIN 1"/>
    <property type="match status" value="1"/>
</dbReference>
<dbReference type="SUPFAM" id="SSF53448">
    <property type="entry name" value="Nucleotide-diphospho-sugar transferases"/>
    <property type="match status" value="1"/>
</dbReference>
<dbReference type="GO" id="GO:0016758">
    <property type="term" value="F:hexosyltransferase activity"/>
    <property type="evidence" value="ECO:0007669"/>
    <property type="project" value="UniProtKB-ARBA"/>
</dbReference>
<name>F7NNR1_9FIRM</name>
<organism evidence="2 3">
    <name type="scientific">Acetonema longum DSM 6540</name>
    <dbReference type="NCBI Taxonomy" id="1009370"/>
    <lineage>
        <taxon>Bacteria</taxon>
        <taxon>Bacillati</taxon>
        <taxon>Bacillota</taxon>
        <taxon>Negativicutes</taxon>
        <taxon>Acetonemataceae</taxon>
        <taxon>Acetonema</taxon>
    </lineage>
</organism>
<dbReference type="Proteomes" id="UP000003240">
    <property type="component" value="Unassembled WGS sequence"/>
</dbReference>
<comment type="caution">
    <text evidence="2">The sequence shown here is derived from an EMBL/GenBank/DDBJ whole genome shotgun (WGS) entry which is preliminary data.</text>
</comment>
<dbReference type="InterPro" id="IPR029044">
    <property type="entry name" value="Nucleotide-diphossugar_trans"/>
</dbReference>
<dbReference type="Gene3D" id="3.90.550.10">
    <property type="entry name" value="Spore Coat Polysaccharide Biosynthesis Protein SpsA, Chain A"/>
    <property type="match status" value="1"/>
</dbReference>
<dbReference type="eggNOG" id="COG1215">
    <property type="taxonomic scope" value="Bacteria"/>
</dbReference>
<evidence type="ECO:0000313" key="2">
    <source>
        <dbReference type="EMBL" id="EGO62245.1"/>
    </source>
</evidence>
<dbReference type="EMBL" id="AFGF01000234">
    <property type="protein sequence ID" value="EGO62245.1"/>
    <property type="molecule type" value="Genomic_DNA"/>
</dbReference>
<dbReference type="STRING" id="1009370.ALO_18762"/>
<dbReference type="AlphaFoldDB" id="F7NNR1"/>
<feature type="domain" description="Glycosyltransferase 2-like" evidence="1">
    <location>
        <begin position="2"/>
        <end position="87"/>
    </location>
</feature>
<dbReference type="InterPro" id="IPR001173">
    <property type="entry name" value="Glyco_trans_2-like"/>
</dbReference>
<evidence type="ECO:0000259" key="1">
    <source>
        <dbReference type="Pfam" id="PF00535"/>
    </source>
</evidence>
<gene>
    <name evidence="2" type="ORF">ALO_18762</name>
</gene>
<sequence length="292" mass="34096">MQTYRNIEYIVIDGASTDGTLEVIKNYEHIIDYYVSEPDQGVYNAMNKGLSLAAGDYICILNSDDWLIDDAIKYSVRELLASNADYSGADEYCVDEQGNLVFLYGLRHFDEVALVMGNPCNHGTMLISSNAYEKIGYYDETYKIAADLKMQLALITDNRMKHCIINKPIHYYELAGLSDIHKDMMLKEVAQVLREYHPSINKTELCSLVSLVFDWQFNEQIISDIENILRKPYYTQKQKYYLLNRLVECGYTIKDQEFKHLVGKTFSYHHLGTRFYTFIKKIIYYVCYKFDR</sequence>
<proteinExistence type="predicted"/>
<accession>F7NNR1</accession>
<dbReference type="Pfam" id="PF00535">
    <property type="entry name" value="Glycos_transf_2"/>
    <property type="match status" value="1"/>
</dbReference>
<protein>
    <recommendedName>
        <fullName evidence="1">Glycosyltransferase 2-like domain-containing protein</fullName>
    </recommendedName>
</protein>